<dbReference type="GO" id="GO:0016887">
    <property type="term" value="F:ATP hydrolysis activity"/>
    <property type="evidence" value="ECO:0007669"/>
    <property type="project" value="InterPro"/>
</dbReference>
<dbReference type="PROSITE" id="PS50893">
    <property type="entry name" value="ABC_TRANSPORTER_2"/>
    <property type="match status" value="2"/>
</dbReference>
<dbReference type="PANTHER" id="PTHR19229">
    <property type="entry name" value="ATP-BINDING CASSETTE TRANSPORTER SUBFAMILY A ABCA"/>
    <property type="match status" value="1"/>
</dbReference>
<dbReference type="Gene3D" id="3.40.50.300">
    <property type="entry name" value="P-loop containing nucleotide triphosphate hydrolases"/>
    <property type="match status" value="2"/>
</dbReference>
<dbReference type="OrthoDB" id="66620at2759"/>
<feature type="transmembrane region" description="Helical" evidence="9">
    <location>
        <begin position="851"/>
        <end position="872"/>
    </location>
</feature>
<feature type="transmembrane region" description="Helical" evidence="9">
    <location>
        <begin position="1089"/>
        <end position="1106"/>
    </location>
</feature>
<evidence type="ECO:0000256" key="3">
    <source>
        <dbReference type="ARBA" id="ARBA00022448"/>
    </source>
</evidence>
<feature type="transmembrane region" description="Helical" evidence="9">
    <location>
        <begin position="12"/>
        <end position="29"/>
    </location>
</feature>
<dbReference type="Pfam" id="PF23321">
    <property type="entry name" value="R1_ABCA1"/>
    <property type="match status" value="1"/>
</dbReference>
<dbReference type="Proteomes" id="UP000499080">
    <property type="component" value="Unassembled WGS sequence"/>
</dbReference>
<dbReference type="InterPro" id="IPR003439">
    <property type="entry name" value="ABC_transporter-like_ATP-bd"/>
</dbReference>
<keyword evidence="12" id="KW-1185">Reference proteome</keyword>
<feature type="transmembrane region" description="Helical" evidence="9">
    <location>
        <begin position="49"/>
        <end position="66"/>
    </location>
</feature>
<dbReference type="InterPro" id="IPR056264">
    <property type="entry name" value="R2_ABCA1-4-like"/>
</dbReference>
<dbReference type="PANTHER" id="PTHR19229:SF250">
    <property type="entry name" value="ABC TRANSPORTER DOMAIN-CONTAINING PROTEIN-RELATED"/>
    <property type="match status" value="1"/>
</dbReference>
<evidence type="ECO:0000256" key="4">
    <source>
        <dbReference type="ARBA" id="ARBA00022692"/>
    </source>
</evidence>
<dbReference type="SMART" id="SM00382">
    <property type="entry name" value="AAA"/>
    <property type="match status" value="2"/>
</dbReference>
<reference evidence="11 12" key="1">
    <citation type="journal article" date="2019" name="Sci. Rep.">
        <title>Orb-weaving spider Araneus ventricosus genome elucidates the spidroin gene catalogue.</title>
        <authorList>
            <person name="Kono N."/>
            <person name="Nakamura H."/>
            <person name="Ohtoshi R."/>
            <person name="Moran D.A.P."/>
            <person name="Shinohara A."/>
            <person name="Yoshida Y."/>
            <person name="Fujiwara M."/>
            <person name="Mori M."/>
            <person name="Tomita M."/>
            <person name="Arakawa K."/>
        </authorList>
    </citation>
    <scope>NUCLEOTIDE SEQUENCE [LARGE SCALE GENOMIC DNA]</scope>
</reference>
<feature type="domain" description="ABC transporter" evidence="10">
    <location>
        <begin position="1174"/>
        <end position="1405"/>
    </location>
</feature>
<dbReference type="EMBL" id="BGPR01000810">
    <property type="protein sequence ID" value="GBM36355.1"/>
    <property type="molecule type" value="Genomic_DNA"/>
</dbReference>
<feature type="transmembrane region" description="Helical" evidence="9">
    <location>
        <begin position="87"/>
        <end position="110"/>
    </location>
</feature>
<dbReference type="FunFam" id="3.40.50.300:FF:000335">
    <property type="entry name" value="ATP binding cassette subfamily A member 5"/>
    <property type="match status" value="1"/>
</dbReference>
<comment type="similarity">
    <text evidence="2">Belongs to the ABC transporter superfamily. ABCA family.</text>
</comment>
<evidence type="ECO:0000259" key="10">
    <source>
        <dbReference type="PROSITE" id="PS50893"/>
    </source>
</evidence>
<evidence type="ECO:0000313" key="12">
    <source>
        <dbReference type="Proteomes" id="UP000499080"/>
    </source>
</evidence>
<feature type="transmembrane region" description="Helical" evidence="9">
    <location>
        <begin position="902"/>
        <end position="927"/>
    </location>
</feature>
<dbReference type="InterPro" id="IPR026082">
    <property type="entry name" value="ABCA"/>
</dbReference>
<evidence type="ECO:0000256" key="1">
    <source>
        <dbReference type="ARBA" id="ARBA00004141"/>
    </source>
</evidence>
<keyword evidence="4 9" id="KW-0812">Transmembrane</keyword>
<evidence type="ECO:0000256" key="6">
    <source>
        <dbReference type="ARBA" id="ARBA00022840"/>
    </source>
</evidence>
<accession>A0A4Y2F7Z1</accession>
<dbReference type="SUPFAM" id="SSF52540">
    <property type="entry name" value="P-loop containing nucleoside triphosphate hydrolases"/>
    <property type="match status" value="2"/>
</dbReference>
<dbReference type="InterPro" id="IPR017871">
    <property type="entry name" value="ABC_transporter-like_CS"/>
</dbReference>
<evidence type="ECO:0000256" key="5">
    <source>
        <dbReference type="ARBA" id="ARBA00022741"/>
    </source>
</evidence>
<gene>
    <name evidence="11" type="primary">ABCA3_23</name>
    <name evidence="11" type="ORF">AVEN_176055_1</name>
</gene>
<keyword evidence="3" id="KW-0813">Transport</keyword>
<evidence type="ECO:0000313" key="11">
    <source>
        <dbReference type="EMBL" id="GBM36355.1"/>
    </source>
</evidence>
<evidence type="ECO:0000256" key="8">
    <source>
        <dbReference type="ARBA" id="ARBA00023136"/>
    </source>
</evidence>
<feature type="transmembrane region" description="Helical" evidence="9">
    <location>
        <begin position="235"/>
        <end position="258"/>
    </location>
</feature>
<evidence type="ECO:0000256" key="9">
    <source>
        <dbReference type="SAM" id="Phobius"/>
    </source>
</evidence>
<organism evidence="11 12">
    <name type="scientific">Araneus ventricosus</name>
    <name type="common">Orbweaver spider</name>
    <name type="synonym">Epeira ventricosa</name>
    <dbReference type="NCBI Taxonomy" id="182803"/>
    <lineage>
        <taxon>Eukaryota</taxon>
        <taxon>Metazoa</taxon>
        <taxon>Ecdysozoa</taxon>
        <taxon>Arthropoda</taxon>
        <taxon>Chelicerata</taxon>
        <taxon>Arachnida</taxon>
        <taxon>Araneae</taxon>
        <taxon>Araneomorphae</taxon>
        <taxon>Entelegynae</taxon>
        <taxon>Araneoidea</taxon>
        <taxon>Araneidae</taxon>
        <taxon>Araneus</taxon>
    </lineage>
</organism>
<dbReference type="InterPro" id="IPR003593">
    <property type="entry name" value="AAA+_ATPase"/>
</dbReference>
<dbReference type="CDD" id="cd03263">
    <property type="entry name" value="ABC_subfamily_A"/>
    <property type="match status" value="2"/>
</dbReference>
<dbReference type="PROSITE" id="PS00211">
    <property type="entry name" value="ABC_TRANSPORTER_1"/>
    <property type="match status" value="1"/>
</dbReference>
<dbReference type="Pfam" id="PF12698">
    <property type="entry name" value="ABC2_membrane_3"/>
    <property type="match status" value="2"/>
</dbReference>
<sequence length="1488" mass="168029">MNQQITRSDRKVRWSNVYDSVIIFLQKFPYPGYNRTLFSTTYRSFDENFIYLGLVFFVLTIVKRIIEEKNDGSKELMESMGMTKFPYWASTFTSNFITAFIIVLVITIIYKTSAKNTVFHIQTDFLLLFVILLLFMASLILFCMTISIFFNRVAFALIAVLVVHLLSYLLLESRINYGMELHEDYFALSLFHKLCICIYPGGALLTSFFIMRLFEFGNVGVQWKNLTKYPMIPDINMLMVIEMMIFSCFLYTLVIWYFDAVWPWQPGVRKPFYFFLTKSYWFGEKLAAPNEIELVSSANSVENFEAEPRNVVRSVVIKDLSKVIQQGRSSKVLLRDVSLKCYQGQITTLLGHSEAEKTSLINILAGKELPIKGSASIIGLDISTNRTRKFVGVCPQHDVLYDELSVEQHLKIYAAIKGTSLGRLTYEAEQVLNSLKLSSKKAEMVSNLSYADKRKLSLAIAIIGRSKVLLLDEPTYGMDDEAKRHVWDALLAVKHDRTVIVTTQSCEEADILGDRIAVMVEGEIQSCGTPAFIKQRLGPGYHLHVLKDASFDLNGLKSLITKHVSIVTCENETLKEVSFNLGSADELGGFFKELESRKTDLGIISYGVSLSTIRDVLLTVSNLSLAKQGLQAGVATEITSTKAEDVSRDSFHPALHASLDNQFRALLLKHFRCSKRRWKFHIIQLAVPFILMLICFYCIKSANESRNQPLKLDISSVYGTTDGFYYNNDQSLSDMSETFKNVLELNDVSAEKVSEPTYYVLNYGEKSLAKYLKRLVVGGTIDRFPSGRLHLTAWHNSGSIHSVPMSLLLMQTALLRHITRSDSSISLTIVPLISVSEKYSKIIFSGFSTQFVSFFLPLALTFLSVSFILAPMHERATKSKLLQLMSGIPTAMYWTSMFLWDYLIYFVICIFLIMAPAVFFPFVFFGVHPESIGTLLVLFLLYGWASLPLGYIVSILFKRENHGLSIFIGASALFSFVCIALLKEIIPLLYWSNREVPYGILDAYWFFRLFPLYSISMGAQINFQIASNNAACDIFTSKDLARCESASSSSSPTLFRCCKDICKDVRCHETMNHFSMKNYESYFSNGPEALFLGLEGIICFAILFLLETRTATIFLSKINLLLQSMWGKIIRNVLRKGNQVLRNENIIDDPQVLQEEERIRNLTATQQGSGGEALVVFGLTKKYGNFSAVNRLTFGVNREEYFGVLGVKGAGKTSTFRMLTCDDLPSEGNAFIQSYSLIGDFRKFRSHIGYCPEVDSLVDDLTGREMLMLFGQLRGLRGYDLQNKVNELIQSMGLTNCADELTQFYSGGNKRKLSVAIALVGSPPVILLDEPTARVGPESRRQIWRVLTRVRKRTGASILLATQSAEESKALCNRLAILVNGRFCRLGSVEQLKSKNGQGYSLTIKISKENQNNAETVYALKRHMENSLKNATLTDDYQGKLQYHVVNPSITIGHLFQFLSDAKAQFELEDYSIAAISQEQIFHACSRA</sequence>
<proteinExistence type="inferred from homology"/>
<evidence type="ECO:0000256" key="2">
    <source>
        <dbReference type="ARBA" id="ARBA00008869"/>
    </source>
</evidence>
<dbReference type="InterPro" id="IPR013525">
    <property type="entry name" value="ABC2_TM"/>
</dbReference>
<dbReference type="GO" id="GO:0140359">
    <property type="term" value="F:ABC-type transporter activity"/>
    <property type="evidence" value="ECO:0007669"/>
    <property type="project" value="InterPro"/>
</dbReference>
<dbReference type="GO" id="GO:0016020">
    <property type="term" value="C:membrane"/>
    <property type="evidence" value="ECO:0007669"/>
    <property type="project" value="UniProtKB-SubCell"/>
</dbReference>
<feature type="transmembrane region" description="Helical" evidence="9">
    <location>
        <begin position="153"/>
        <end position="171"/>
    </location>
</feature>
<dbReference type="Pfam" id="PF00005">
    <property type="entry name" value="ABC_tran"/>
    <property type="match status" value="2"/>
</dbReference>
<comment type="subcellular location">
    <subcellularLocation>
        <location evidence="1">Membrane</location>
        <topology evidence="1">Multi-pass membrane protein</topology>
    </subcellularLocation>
</comment>
<keyword evidence="5" id="KW-0547">Nucleotide-binding</keyword>
<feature type="transmembrane region" description="Helical" evidence="9">
    <location>
        <begin position="125"/>
        <end position="146"/>
    </location>
</feature>
<feature type="transmembrane region" description="Helical" evidence="9">
    <location>
        <begin position="191"/>
        <end position="214"/>
    </location>
</feature>
<keyword evidence="8 9" id="KW-0472">Membrane</keyword>
<protein>
    <submittedName>
        <fullName evidence="11">ATP-binding cassette sub-family A member 3</fullName>
    </submittedName>
</protein>
<evidence type="ECO:0000256" key="7">
    <source>
        <dbReference type="ARBA" id="ARBA00022989"/>
    </source>
</evidence>
<name>A0A4Y2F7Z1_ARAVE</name>
<comment type="caution">
    <text evidence="11">The sequence shown here is derived from an EMBL/GenBank/DDBJ whole genome shotgun (WGS) entry which is preliminary data.</text>
</comment>
<feature type="domain" description="ABC transporter" evidence="10">
    <location>
        <begin position="315"/>
        <end position="546"/>
    </location>
</feature>
<keyword evidence="7 9" id="KW-1133">Transmembrane helix</keyword>
<feature type="transmembrane region" description="Helical" evidence="9">
    <location>
        <begin position="934"/>
        <end position="957"/>
    </location>
</feature>
<keyword evidence="6 11" id="KW-0067">ATP-binding</keyword>
<dbReference type="InterPro" id="IPR027417">
    <property type="entry name" value="P-loop_NTPase"/>
</dbReference>
<feature type="transmembrane region" description="Helical" evidence="9">
    <location>
        <begin position="963"/>
        <end position="982"/>
    </location>
</feature>
<dbReference type="GO" id="GO:0005319">
    <property type="term" value="F:lipid transporter activity"/>
    <property type="evidence" value="ECO:0007669"/>
    <property type="project" value="TreeGrafter"/>
</dbReference>
<dbReference type="GO" id="GO:0005524">
    <property type="term" value="F:ATP binding"/>
    <property type="evidence" value="ECO:0007669"/>
    <property type="project" value="UniProtKB-KW"/>
</dbReference>